<protein>
    <recommendedName>
        <fullName evidence="2">Flavin reductase like domain-containing protein</fullName>
    </recommendedName>
</protein>
<name>A0A382LNS2_9ZZZZ</name>
<dbReference type="EMBL" id="UINC01088331">
    <property type="protein sequence ID" value="SVC38454.1"/>
    <property type="molecule type" value="Genomic_DNA"/>
</dbReference>
<reference evidence="1" key="1">
    <citation type="submission" date="2018-05" db="EMBL/GenBank/DDBJ databases">
        <authorList>
            <person name="Lanie J.A."/>
            <person name="Ng W.-L."/>
            <person name="Kazmierczak K.M."/>
            <person name="Andrzejewski T.M."/>
            <person name="Davidsen T.M."/>
            <person name="Wayne K.J."/>
            <person name="Tettelin H."/>
            <person name="Glass J.I."/>
            <person name="Rusch D."/>
            <person name="Podicherti R."/>
            <person name="Tsui H.-C.T."/>
            <person name="Winkler M.E."/>
        </authorList>
    </citation>
    <scope>NUCLEOTIDE SEQUENCE</scope>
</reference>
<gene>
    <name evidence="1" type="ORF">METZ01_LOCUS291308</name>
</gene>
<dbReference type="InterPro" id="IPR012349">
    <property type="entry name" value="Split_barrel_FMN-bd"/>
</dbReference>
<evidence type="ECO:0000313" key="1">
    <source>
        <dbReference type="EMBL" id="SVC38454.1"/>
    </source>
</evidence>
<organism evidence="1">
    <name type="scientific">marine metagenome</name>
    <dbReference type="NCBI Taxonomy" id="408172"/>
    <lineage>
        <taxon>unclassified sequences</taxon>
        <taxon>metagenomes</taxon>
        <taxon>ecological metagenomes</taxon>
    </lineage>
</organism>
<proteinExistence type="predicted"/>
<dbReference type="Gene3D" id="2.30.110.10">
    <property type="entry name" value="Electron Transport, Fmn-binding Protein, Chain A"/>
    <property type="match status" value="1"/>
</dbReference>
<accession>A0A382LNS2</accession>
<sequence length="288" mass="32329">MSNSGTSDAFVVSPMRDNWYQRCSFLGSSFALITTVDEAGQTNIGPYQLSFPFEVNTRRSWMVISRNTSNTATNVYRTHKCALNFIEYDEEQIKTVLKFGYPGQTTAEKMAYNCFKLIDSPTPGRESNGIYPKILADAFQVYECTLDIDRINENPILRDSPSAHLLLNIDTILVKECWMKYVDGSGDKMPRIALTYGFRGGSTFWFGEPQPAYGLPIPDMGANHELVHYEANRLDAEVRFTMGACKQLSGIPNAFIQKVLQGIVKQAKARGVSNVDVAFVIALNRERE</sequence>
<dbReference type="AlphaFoldDB" id="A0A382LNS2"/>
<evidence type="ECO:0008006" key="2">
    <source>
        <dbReference type="Google" id="ProtNLM"/>
    </source>
</evidence>
<dbReference type="SUPFAM" id="SSF50475">
    <property type="entry name" value="FMN-binding split barrel"/>
    <property type="match status" value="1"/>
</dbReference>